<keyword evidence="4 8" id="KW-0812">Transmembrane</keyword>
<evidence type="ECO:0000313" key="10">
    <source>
        <dbReference type="EMBL" id="ACL57812.1"/>
    </source>
</evidence>
<dbReference type="Pfam" id="PF13632">
    <property type="entry name" value="Glyco_trans_2_3"/>
    <property type="match status" value="1"/>
</dbReference>
<organism evidence="10 11">
    <name type="scientific">Methylobacterium nodulans (strain LMG 21967 / CNCM I-2342 / ORS 2060)</name>
    <dbReference type="NCBI Taxonomy" id="460265"/>
    <lineage>
        <taxon>Bacteria</taxon>
        <taxon>Pseudomonadati</taxon>
        <taxon>Pseudomonadota</taxon>
        <taxon>Alphaproteobacteria</taxon>
        <taxon>Hyphomicrobiales</taxon>
        <taxon>Methylobacteriaceae</taxon>
        <taxon>Methylobacterium</taxon>
    </lineage>
</organism>
<keyword evidence="5 8" id="KW-1133">Transmembrane helix</keyword>
<dbReference type="InterPro" id="IPR001173">
    <property type="entry name" value="Glyco_trans_2-like"/>
</dbReference>
<evidence type="ECO:0000313" key="11">
    <source>
        <dbReference type="Proteomes" id="UP000008207"/>
    </source>
</evidence>
<reference evidence="10 11" key="1">
    <citation type="submission" date="2009-01" db="EMBL/GenBank/DDBJ databases">
        <title>Complete sequence of chromosome of Methylobacterium nodulans ORS 2060.</title>
        <authorList>
            <consortium name="US DOE Joint Genome Institute"/>
            <person name="Lucas S."/>
            <person name="Copeland A."/>
            <person name="Lapidus A."/>
            <person name="Glavina del Rio T."/>
            <person name="Dalin E."/>
            <person name="Tice H."/>
            <person name="Bruce D."/>
            <person name="Goodwin L."/>
            <person name="Pitluck S."/>
            <person name="Sims D."/>
            <person name="Brettin T."/>
            <person name="Detter J.C."/>
            <person name="Han C."/>
            <person name="Larimer F."/>
            <person name="Land M."/>
            <person name="Hauser L."/>
            <person name="Kyrpides N."/>
            <person name="Ivanova N."/>
            <person name="Marx C.J."/>
            <person name="Richardson P."/>
        </authorList>
    </citation>
    <scope>NUCLEOTIDE SEQUENCE [LARGE SCALE GENOMIC DNA]</scope>
    <source>
        <strain evidence="11">LMG 21967 / CNCM I-2342 / ORS 2060</strain>
    </source>
</reference>
<comment type="subcellular location">
    <subcellularLocation>
        <location evidence="1">Membrane</location>
        <topology evidence="1">Multi-pass membrane protein</topology>
    </subcellularLocation>
</comment>
<dbReference type="PANTHER" id="PTHR43867:SF2">
    <property type="entry name" value="CELLULOSE SYNTHASE CATALYTIC SUBUNIT A [UDP-FORMING]"/>
    <property type="match status" value="1"/>
</dbReference>
<dbReference type="eggNOG" id="COG1215">
    <property type="taxonomic scope" value="Bacteria"/>
</dbReference>
<evidence type="ECO:0000256" key="7">
    <source>
        <dbReference type="SAM" id="MobiDB-lite"/>
    </source>
</evidence>
<feature type="transmembrane region" description="Helical" evidence="8">
    <location>
        <begin position="558"/>
        <end position="580"/>
    </location>
</feature>
<evidence type="ECO:0000256" key="6">
    <source>
        <dbReference type="ARBA" id="ARBA00023136"/>
    </source>
</evidence>
<gene>
    <name evidence="10" type="ordered locus">Mnod_2861</name>
</gene>
<keyword evidence="2" id="KW-0328">Glycosyltransferase</keyword>
<evidence type="ECO:0000256" key="1">
    <source>
        <dbReference type="ARBA" id="ARBA00004141"/>
    </source>
</evidence>
<dbReference type="InterPro" id="IPR029044">
    <property type="entry name" value="Nucleotide-diphossugar_trans"/>
</dbReference>
<dbReference type="InterPro" id="IPR050321">
    <property type="entry name" value="Glycosyltr_2/OpgH_subfam"/>
</dbReference>
<accession>B8IGT7</accession>
<dbReference type="CAZy" id="GT2">
    <property type="family name" value="Glycosyltransferase Family 2"/>
</dbReference>
<evidence type="ECO:0000256" key="8">
    <source>
        <dbReference type="SAM" id="Phobius"/>
    </source>
</evidence>
<keyword evidence="3 10" id="KW-0808">Transferase</keyword>
<dbReference type="STRING" id="460265.Mnod_2861"/>
<dbReference type="KEGG" id="mno:Mnod_2861"/>
<evidence type="ECO:0000256" key="3">
    <source>
        <dbReference type="ARBA" id="ARBA00022679"/>
    </source>
</evidence>
<keyword evidence="6 8" id="KW-0472">Membrane</keyword>
<evidence type="ECO:0000259" key="9">
    <source>
        <dbReference type="Pfam" id="PF13632"/>
    </source>
</evidence>
<sequence>MSFEPRAGTAGTLRFPLELAFLLWQGVRPDILIHAMGEAHRAGTDGATALLRAGLMSEDAYYRALARALGSPYLEDLALAPGARYPDSVLAGAAPLRPGPWGTLVLAPQGAAIAELLRHGGGRPPAITAPARLRAAVLHLHGAEAARRAAETLEVRAPDWAYRPGLLPAQGLTLGLSLAAVPLLLDAPAALQGAALAAGNLLFLGMMLFRLAAVIEPPLPVPDYPRAADADLPVYTVLVALHREAAVVPHLIGALERLDYPAAKLDVKLVLEADDAETAGALAARALPPWIEIVVAPPGLPRTKPRALNVALALARGEYLVVYDAEDVPDPGQLRMAAAIFAGANPRTACLQGRLVIDNTGDSWLTRCFTLEYTALFDVLIPALAAWRLPVPLGGTTTHFRTATLRTLHGWDAWNVTEDADLGLRLALAGYHVGDLPLSTEEEAPAEIRPWLRQRVRWMKGFVQTTITHSRRPAAAATALGPLGSLCALALIPGTVVSALVYPALLAVAGWRIVLSPAEPDPSFWVNMVTALGLVLFGAGLAALLLPAARGCLQRRWWGLLPWICVLPVYYGLMSVAAWLSLAELVLAPSRWNKTEHGRARTSRSGALAARPCSSEPPRDLRGGVGRRPHQVEGADEVVGTVHDVDERGMLHRVVSVLQRHLAAIGAIGLHGTRHRVG</sequence>
<feature type="domain" description="Glycosyltransferase 2-like" evidence="9">
    <location>
        <begin position="320"/>
        <end position="511"/>
    </location>
</feature>
<evidence type="ECO:0000256" key="5">
    <source>
        <dbReference type="ARBA" id="ARBA00022989"/>
    </source>
</evidence>
<dbReference type="GO" id="GO:0016757">
    <property type="term" value="F:glycosyltransferase activity"/>
    <property type="evidence" value="ECO:0007669"/>
    <property type="project" value="UniProtKB-KW"/>
</dbReference>
<dbReference type="SUPFAM" id="SSF53448">
    <property type="entry name" value="Nucleotide-diphospho-sugar transferases"/>
    <property type="match status" value="1"/>
</dbReference>
<evidence type="ECO:0000256" key="2">
    <source>
        <dbReference type="ARBA" id="ARBA00022676"/>
    </source>
</evidence>
<feature type="transmembrane region" description="Helical" evidence="8">
    <location>
        <begin position="479"/>
        <end position="504"/>
    </location>
</feature>
<keyword evidence="11" id="KW-1185">Reference proteome</keyword>
<dbReference type="Proteomes" id="UP000008207">
    <property type="component" value="Chromosome"/>
</dbReference>
<dbReference type="Gene3D" id="3.90.550.10">
    <property type="entry name" value="Spore Coat Polysaccharide Biosynthesis Protein SpsA, Chain A"/>
    <property type="match status" value="1"/>
</dbReference>
<proteinExistence type="predicted"/>
<dbReference type="AlphaFoldDB" id="B8IGT7"/>
<dbReference type="EMBL" id="CP001349">
    <property type="protein sequence ID" value="ACL57812.1"/>
    <property type="molecule type" value="Genomic_DNA"/>
</dbReference>
<name>B8IGT7_METNO</name>
<dbReference type="GO" id="GO:0016020">
    <property type="term" value="C:membrane"/>
    <property type="evidence" value="ECO:0007669"/>
    <property type="project" value="UniProtKB-SubCell"/>
</dbReference>
<dbReference type="PANTHER" id="PTHR43867">
    <property type="entry name" value="CELLULOSE SYNTHASE CATALYTIC SUBUNIT A [UDP-FORMING]"/>
    <property type="match status" value="1"/>
</dbReference>
<feature type="transmembrane region" description="Helical" evidence="8">
    <location>
        <begin position="524"/>
        <end position="546"/>
    </location>
</feature>
<dbReference type="HOGENOM" id="CLU_020629_0_0_5"/>
<protein>
    <submittedName>
        <fullName evidence="10">Glycosyl transferase family protein</fullName>
    </submittedName>
</protein>
<evidence type="ECO:0000256" key="4">
    <source>
        <dbReference type="ARBA" id="ARBA00022692"/>
    </source>
</evidence>
<feature type="region of interest" description="Disordered" evidence="7">
    <location>
        <begin position="598"/>
        <end position="629"/>
    </location>
</feature>